<reference evidence="2" key="2">
    <citation type="submission" date="2015-07" db="EMBL/GenBank/DDBJ databases">
        <authorList>
            <person name="Noorani M."/>
        </authorList>
    </citation>
    <scope>NUCLEOTIDE SEQUENCE</scope>
    <source>
        <strain evidence="2">Yugu1</strain>
    </source>
</reference>
<proteinExistence type="predicted"/>
<dbReference type="AlphaFoldDB" id="A0A368S4Y9"/>
<gene>
    <name evidence="2" type="ORF">SETIT_8G067300v2</name>
</gene>
<evidence type="ECO:0000313" key="2">
    <source>
        <dbReference type="EMBL" id="RCV37492.1"/>
    </source>
</evidence>
<organism evidence="2">
    <name type="scientific">Setaria italica</name>
    <name type="common">Foxtail millet</name>
    <name type="synonym">Panicum italicum</name>
    <dbReference type="NCBI Taxonomy" id="4555"/>
    <lineage>
        <taxon>Eukaryota</taxon>
        <taxon>Viridiplantae</taxon>
        <taxon>Streptophyta</taxon>
        <taxon>Embryophyta</taxon>
        <taxon>Tracheophyta</taxon>
        <taxon>Spermatophyta</taxon>
        <taxon>Magnoliopsida</taxon>
        <taxon>Liliopsida</taxon>
        <taxon>Poales</taxon>
        <taxon>Poaceae</taxon>
        <taxon>PACMAD clade</taxon>
        <taxon>Panicoideae</taxon>
        <taxon>Panicodae</taxon>
        <taxon>Paniceae</taxon>
        <taxon>Cenchrinae</taxon>
        <taxon>Setaria</taxon>
    </lineage>
</organism>
<accession>A0A368S4Y9</accession>
<name>A0A368S4Y9_SETIT</name>
<protein>
    <submittedName>
        <fullName evidence="2">Uncharacterized protein</fullName>
    </submittedName>
</protein>
<feature type="compositionally biased region" description="Basic and acidic residues" evidence="1">
    <location>
        <begin position="15"/>
        <end position="24"/>
    </location>
</feature>
<reference evidence="2" key="1">
    <citation type="journal article" date="2012" name="Nat. Biotechnol.">
        <title>Reference genome sequence of the model plant Setaria.</title>
        <authorList>
            <person name="Bennetzen J.L."/>
            <person name="Schmutz J."/>
            <person name="Wang H."/>
            <person name="Percifield R."/>
            <person name="Hawkins J."/>
            <person name="Pontaroli A.C."/>
            <person name="Estep M."/>
            <person name="Feng L."/>
            <person name="Vaughn J.N."/>
            <person name="Grimwood J."/>
            <person name="Jenkins J."/>
            <person name="Barry K."/>
            <person name="Lindquist E."/>
            <person name="Hellsten U."/>
            <person name="Deshpande S."/>
            <person name="Wang X."/>
            <person name="Wu X."/>
            <person name="Mitros T."/>
            <person name="Triplett J."/>
            <person name="Yang X."/>
            <person name="Ye C.Y."/>
            <person name="Mauro-Herrera M."/>
            <person name="Wang L."/>
            <person name="Li P."/>
            <person name="Sharma M."/>
            <person name="Sharma R."/>
            <person name="Ronald P.C."/>
            <person name="Panaud O."/>
            <person name="Kellogg E.A."/>
            <person name="Brutnell T.P."/>
            <person name="Doust A.N."/>
            <person name="Tuskan G.A."/>
            <person name="Rokhsar D."/>
            <person name="Devos K.M."/>
        </authorList>
    </citation>
    <scope>NUCLEOTIDE SEQUENCE [LARGE SCALE GENOMIC DNA]</scope>
    <source>
        <strain evidence="2">Yugu1</strain>
    </source>
</reference>
<feature type="region of interest" description="Disordered" evidence="1">
    <location>
        <begin position="1"/>
        <end position="24"/>
    </location>
</feature>
<dbReference type="OrthoDB" id="10634191at2759"/>
<evidence type="ECO:0000256" key="1">
    <source>
        <dbReference type="SAM" id="MobiDB-lite"/>
    </source>
</evidence>
<dbReference type="EMBL" id="CM003535">
    <property type="protein sequence ID" value="RCV37492.1"/>
    <property type="molecule type" value="Genomic_DNA"/>
</dbReference>
<sequence>MKRKASSAFEDDEAGEPRRAPPRLDDNLIAEEILPRLPARATAACAVGTLRGILTGLDYWRVRNRRLPRPRAACLAVTPRSDGGAGFRHEFHYADTAFPNEPVVVRAAGGGTWAPFRYAGTCNGLVLLTSPWDNGNRARGVLFNPASGEEEAVVLDLACGGGGKDQDLQALVCTRDFFKLCLCCAGELVVVPFGGAAAAGNEKPRTVAKVKKLSESREDYFSSLTLDGKVYVLPAISASASAAALMEVWGRPCIAVSNREGSALWALTPDHRWERRCAFAAAPRPTWGGATVFDNHQAIIVDGAWDCSGGDGKLLFVLFRDGRGFMYDLGKTTEPDSLATYIDCDLGKPSASMAELRKGTGYVCPEKRDGLKHFSSGRRSWADEGATRRCLEELMETMRIGGGHSVLRR</sequence>